<protein>
    <submittedName>
        <fullName evidence="2">Uncharacterized protein</fullName>
    </submittedName>
</protein>
<feature type="compositionally biased region" description="Basic residues" evidence="1">
    <location>
        <begin position="13"/>
        <end position="23"/>
    </location>
</feature>
<dbReference type="eggNOG" id="ENOG5031FZE">
    <property type="taxonomic scope" value="Bacteria"/>
</dbReference>
<dbReference type="EMBL" id="CP000304">
    <property type="protein sequence ID" value="ABP79270.1"/>
    <property type="molecule type" value="Genomic_DNA"/>
</dbReference>
<evidence type="ECO:0000313" key="2">
    <source>
        <dbReference type="EMBL" id="ABP79270.1"/>
    </source>
</evidence>
<dbReference type="HOGENOM" id="CLU_2466679_0_0_6"/>
<organism evidence="2 3">
    <name type="scientific">Stutzerimonas stutzeri (strain A1501)</name>
    <name type="common">Pseudomonas stutzeri</name>
    <dbReference type="NCBI Taxonomy" id="379731"/>
    <lineage>
        <taxon>Bacteria</taxon>
        <taxon>Pseudomonadati</taxon>
        <taxon>Pseudomonadota</taxon>
        <taxon>Gammaproteobacteria</taxon>
        <taxon>Pseudomonadales</taxon>
        <taxon>Pseudomonadaceae</taxon>
        <taxon>Stutzerimonas</taxon>
    </lineage>
</organism>
<dbReference type="Proteomes" id="UP000000233">
    <property type="component" value="Chromosome"/>
</dbReference>
<reference evidence="2 3" key="1">
    <citation type="journal article" date="2008" name="Proc. Natl. Acad. Sci. U.S.A.">
        <title>Nitrogen fixation island and rhizosphere competence traits in the genome of root-associated Pseudomonas stutzeri A1501.</title>
        <authorList>
            <person name="Yan Y."/>
            <person name="Yang J."/>
            <person name="Dou Y."/>
            <person name="Chen M."/>
            <person name="Ping S."/>
            <person name="Peng J."/>
            <person name="Lu W."/>
            <person name="Zhang W."/>
            <person name="Yao Z."/>
            <person name="Li H."/>
            <person name="Liu W."/>
            <person name="He S."/>
            <person name="Geng L."/>
            <person name="Zhang X."/>
            <person name="Yang F."/>
            <person name="Yu H."/>
            <person name="Zhan Y."/>
            <person name="Li D."/>
            <person name="Lin Z."/>
            <person name="Wang Y."/>
            <person name="Elmerich C."/>
            <person name="Lin M."/>
            <person name="Jin Q."/>
        </authorList>
    </citation>
    <scope>NUCLEOTIDE SEQUENCE [LARGE SCALE GENOMIC DNA]</scope>
    <source>
        <strain evidence="2 3">A1501</strain>
    </source>
</reference>
<gene>
    <name evidence="2" type="ordered locus">PST_1585</name>
</gene>
<sequence>MHCGPAMPYCSSHGRRQAGNRHRSCSDSQAFAHQDMSSQQSEVNTMSKGMDAKKNSKKKPMKTAQEKRMAKRDKKSGSTTLLGTHAATH</sequence>
<feature type="region of interest" description="Disordered" evidence="1">
    <location>
        <begin position="1"/>
        <end position="89"/>
    </location>
</feature>
<name>A4VJW9_STUS1</name>
<keyword evidence="3" id="KW-1185">Reference proteome</keyword>
<dbReference type="AlphaFoldDB" id="A4VJW9"/>
<proteinExistence type="predicted"/>
<accession>A4VJW9</accession>
<evidence type="ECO:0000256" key="1">
    <source>
        <dbReference type="SAM" id="MobiDB-lite"/>
    </source>
</evidence>
<feature type="compositionally biased region" description="Polar residues" evidence="1">
    <location>
        <begin position="26"/>
        <end position="47"/>
    </location>
</feature>
<evidence type="ECO:0000313" key="3">
    <source>
        <dbReference type="Proteomes" id="UP000000233"/>
    </source>
</evidence>
<dbReference type="KEGG" id="psa:PST_1585"/>